<reference evidence="1 2" key="1">
    <citation type="submission" date="2017-01" db="EMBL/GenBank/DDBJ databases">
        <title>Whole-Genome Shotgun Sequencing of Two beta-Proteobacterial Species in Search of the Bulgecin Biosynthetic Cluster.</title>
        <authorList>
            <person name="Horsman M.E."/>
            <person name="Marous D.R."/>
            <person name="Li R."/>
            <person name="Oliver R.A."/>
            <person name="Byun B."/>
            <person name="Emrich S.J."/>
            <person name="Boggess B."/>
            <person name="Townsend C.A."/>
            <person name="Mobashery S."/>
        </authorList>
    </citation>
    <scope>NUCLEOTIDE SEQUENCE [LARGE SCALE GENOMIC DNA]</scope>
    <source>
        <strain evidence="1 2">ATCC 31363</strain>
    </source>
</reference>
<evidence type="ECO:0000313" key="2">
    <source>
        <dbReference type="Proteomes" id="UP000218022"/>
    </source>
</evidence>
<dbReference type="OrthoDB" id="9927748at2"/>
<evidence type="ECO:0000313" key="1">
    <source>
        <dbReference type="EMBL" id="PCE27520.1"/>
    </source>
</evidence>
<dbReference type="RefSeq" id="WP_096716918.1">
    <property type="nucleotide sequence ID" value="NZ_MTZV01000002.1"/>
</dbReference>
<organism evidence="1 2">
    <name type="scientific">Paraburkholderia acidicola</name>
    <dbReference type="NCBI Taxonomy" id="1912599"/>
    <lineage>
        <taxon>Bacteria</taxon>
        <taxon>Pseudomonadati</taxon>
        <taxon>Pseudomonadota</taxon>
        <taxon>Betaproteobacteria</taxon>
        <taxon>Burkholderiales</taxon>
        <taxon>Burkholderiaceae</taxon>
        <taxon>Paraburkholderia</taxon>
    </lineage>
</organism>
<gene>
    <name evidence="1" type="ORF">BWP39_03180</name>
</gene>
<sequence>MSDIEYSRQLQEKFELYLLALTFTILGLAIQTAKFGTTHLSDLLEVCGWFALLASGLTGLSRLEWLPVTYKTASQLSDLKSEHGQFMEAAEQGYQALPASDQATPLDIHELIADRANAIQKVDVRVKQLERSILRKYSVHKWSFVLGLALLIGARGFPPVAAVSGNDARSETMAHTMLACDVNVSEYNAGFGSPPVTKHRSARMELDMLHDLLTTSAPYYMASDLHMRIETTAQAYTAKAALDKVVNGKNIRQILITIDRLSGDSIGLYTLSDGGTYVAFQGMCAAARPQF</sequence>
<proteinExistence type="predicted"/>
<dbReference type="Proteomes" id="UP000218022">
    <property type="component" value="Unassembled WGS sequence"/>
</dbReference>
<dbReference type="EMBL" id="MTZV01000002">
    <property type="protein sequence ID" value="PCE27520.1"/>
    <property type="molecule type" value="Genomic_DNA"/>
</dbReference>
<dbReference type="AlphaFoldDB" id="A0A2A4F4D8"/>
<comment type="caution">
    <text evidence="1">The sequence shown here is derived from an EMBL/GenBank/DDBJ whole genome shotgun (WGS) entry which is preliminary data.</text>
</comment>
<accession>A0A2A4F4D8</accession>
<name>A0A2A4F4D8_9BURK</name>
<protein>
    <submittedName>
        <fullName evidence="1">Uncharacterized protein</fullName>
    </submittedName>
</protein>